<dbReference type="PANTHER" id="PTHR46644:SF2">
    <property type="entry name" value="DNA REPAIR PROTEIN XRCC2"/>
    <property type="match status" value="1"/>
</dbReference>
<name>C6HPI1_AJECH</name>
<dbReference type="GO" id="GO:0033063">
    <property type="term" value="C:Rad51B-Rad51C-Rad51D-XRCC2 complex"/>
    <property type="evidence" value="ECO:0007669"/>
    <property type="project" value="InterPro"/>
</dbReference>
<sequence>MSVSMNVDAGGDQIRAHAERLLSEVKEENLAEFLHTLHHLHSPPPTSPQYAPLGIKPLDDILRISHPLSHTSNIYTPRQPVLEITSPSSADGKTHLLYYITAVAVLPDTYRNVALPGRNSAIVYLDTDFRFDAVRLREVAKGIVLERAAEQGVSLPVTGSHYEGGNGDGDGDDDIDQLLHTALSHVHIFRPQSSVSLLATIQSIEHYLLRGTGTVEGEGEGMHKHASHSRPLHSILLDSASAFYWQDRRELEVLNIPGVREERARWAQVQNQNQDHNDTETNTATFQSLLPHQIIHTLRSLQHTFSCPLVFTTWGLLRAKPRTSYSTSHVLPASTTCTPLYTSHRPSIRPHLPRPWASFPTCRVIVQRDVVHPFAPFLTLEEAKREARERQRVVKKGRVVGWVDGHGSGRERDGERETMTERLFGFSLTGGGGIRWIDEDDMGWGYGGVDALFIN</sequence>
<dbReference type="GO" id="GO:0005815">
    <property type="term" value="C:microtubule organizing center"/>
    <property type="evidence" value="ECO:0007669"/>
    <property type="project" value="TreeGrafter"/>
</dbReference>
<dbReference type="SUPFAM" id="SSF52540">
    <property type="entry name" value="P-loop containing nucleoside triphosphate hydrolases"/>
    <property type="match status" value="1"/>
</dbReference>
<dbReference type="STRING" id="544712.C6HPI1"/>
<protein>
    <submittedName>
        <fullName evidence="1">Rad51 family DNA repair protein</fullName>
    </submittedName>
</protein>
<organism evidence="1 2">
    <name type="scientific">Ajellomyces capsulatus (strain H143)</name>
    <name type="common">Darling's disease fungus</name>
    <name type="synonym">Histoplasma capsulatum</name>
    <dbReference type="NCBI Taxonomy" id="544712"/>
    <lineage>
        <taxon>Eukaryota</taxon>
        <taxon>Fungi</taxon>
        <taxon>Dikarya</taxon>
        <taxon>Ascomycota</taxon>
        <taxon>Pezizomycotina</taxon>
        <taxon>Eurotiomycetes</taxon>
        <taxon>Eurotiomycetidae</taxon>
        <taxon>Onygenales</taxon>
        <taxon>Ajellomycetaceae</taxon>
        <taxon>Histoplasma</taxon>
    </lineage>
</organism>
<dbReference type="OMA" id="TAFFWQD"/>
<dbReference type="GO" id="GO:0042148">
    <property type="term" value="P:DNA strand invasion"/>
    <property type="evidence" value="ECO:0007669"/>
    <property type="project" value="TreeGrafter"/>
</dbReference>
<dbReference type="OrthoDB" id="420422at2759"/>
<dbReference type="Proteomes" id="UP000002624">
    <property type="component" value="Unassembled WGS sequence"/>
</dbReference>
<dbReference type="HOGENOM" id="CLU_046729_0_0_1"/>
<dbReference type="InterPro" id="IPR027417">
    <property type="entry name" value="P-loop_NTPase"/>
</dbReference>
<dbReference type="Gene3D" id="3.40.50.300">
    <property type="entry name" value="P-loop containing nucleotide triphosphate hydrolases"/>
    <property type="match status" value="1"/>
</dbReference>
<dbReference type="EMBL" id="GG692433">
    <property type="protein sequence ID" value="EER37853.1"/>
    <property type="molecule type" value="Genomic_DNA"/>
</dbReference>
<accession>C6HPI1</accession>
<dbReference type="GO" id="GO:0000400">
    <property type="term" value="F:four-way junction DNA binding"/>
    <property type="evidence" value="ECO:0007669"/>
    <property type="project" value="TreeGrafter"/>
</dbReference>
<dbReference type="GO" id="GO:0005657">
    <property type="term" value="C:replication fork"/>
    <property type="evidence" value="ECO:0007669"/>
    <property type="project" value="InterPro"/>
</dbReference>
<evidence type="ECO:0000313" key="2">
    <source>
        <dbReference type="Proteomes" id="UP000002624"/>
    </source>
</evidence>
<evidence type="ECO:0000313" key="1">
    <source>
        <dbReference type="EMBL" id="EER37853.1"/>
    </source>
</evidence>
<dbReference type="CDD" id="cd19490">
    <property type="entry name" value="XRCC2"/>
    <property type="match status" value="1"/>
</dbReference>
<dbReference type="VEuPathDB" id="FungiDB:HCDG_08112"/>
<reference evidence="2" key="1">
    <citation type="submission" date="2009-05" db="EMBL/GenBank/DDBJ databases">
        <title>The genome sequence of Ajellomyces capsulatus strain H143.</title>
        <authorList>
            <person name="Champion M."/>
            <person name="Cuomo C.A."/>
            <person name="Ma L.-J."/>
            <person name="Henn M.R."/>
            <person name="Sil A."/>
            <person name="Goldman B."/>
            <person name="Young S.K."/>
            <person name="Kodira C.D."/>
            <person name="Zeng Q."/>
            <person name="Koehrsen M."/>
            <person name="Alvarado L."/>
            <person name="Berlin A.M."/>
            <person name="Borenstein D."/>
            <person name="Chen Z."/>
            <person name="Engels R."/>
            <person name="Freedman E."/>
            <person name="Gellesch M."/>
            <person name="Goldberg J."/>
            <person name="Griggs A."/>
            <person name="Gujja S."/>
            <person name="Heiman D.I."/>
            <person name="Hepburn T.A."/>
            <person name="Howarth C."/>
            <person name="Jen D."/>
            <person name="Larson L."/>
            <person name="Lewis B."/>
            <person name="Mehta T."/>
            <person name="Park D."/>
            <person name="Pearson M."/>
            <person name="Roberts A."/>
            <person name="Saif S."/>
            <person name="Shea T.D."/>
            <person name="Shenoy N."/>
            <person name="Sisk P."/>
            <person name="Stolte C."/>
            <person name="Sykes S."/>
            <person name="Walk T."/>
            <person name="White J."/>
            <person name="Yandava C."/>
            <person name="Klein B."/>
            <person name="McEwen J.G."/>
            <person name="Puccia R."/>
            <person name="Goldman G.H."/>
            <person name="Felipe M.S."/>
            <person name="Nino-Vega G."/>
            <person name="San-Blas G."/>
            <person name="Taylor J.W."/>
            <person name="Mendoza L."/>
            <person name="Galagan J.E."/>
            <person name="Nusbaum C."/>
            <person name="Birren B.W."/>
        </authorList>
    </citation>
    <scope>NUCLEOTIDE SEQUENCE [LARGE SCALE GENOMIC DNA]</scope>
    <source>
        <strain evidence="2">H143</strain>
    </source>
</reference>
<dbReference type="eggNOG" id="ENOG502SQMA">
    <property type="taxonomic scope" value="Eukaryota"/>
</dbReference>
<dbReference type="GO" id="GO:0000724">
    <property type="term" value="P:double-strand break repair via homologous recombination"/>
    <property type="evidence" value="ECO:0007669"/>
    <property type="project" value="InterPro"/>
</dbReference>
<dbReference type="InterPro" id="IPR030547">
    <property type="entry name" value="XRCC2"/>
</dbReference>
<proteinExistence type="predicted"/>
<gene>
    <name evidence="1" type="ORF">HCDG_08112</name>
</gene>
<dbReference type="PANTHER" id="PTHR46644">
    <property type="entry name" value="DNA REPAIR PROTEIN XRCC2"/>
    <property type="match status" value="1"/>
</dbReference>
<dbReference type="AlphaFoldDB" id="C6HPI1"/>